<evidence type="ECO:0000313" key="2">
    <source>
        <dbReference type="EMBL" id="AHG90865.1"/>
    </source>
</evidence>
<dbReference type="eggNOG" id="ENOG50337RN">
    <property type="taxonomic scope" value="Bacteria"/>
</dbReference>
<dbReference type="Proteomes" id="UP000019151">
    <property type="component" value="Chromosome"/>
</dbReference>
<dbReference type="EMBL" id="CP007128">
    <property type="protein sequence ID" value="AHG90865.1"/>
    <property type="molecule type" value="Genomic_DNA"/>
</dbReference>
<dbReference type="AlphaFoldDB" id="W0RKL8"/>
<feature type="chain" id="PRO_5004795671" evidence="1">
    <location>
        <begin position="27"/>
        <end position="165"/>
    </location>
</feature>
<dbReference type="HOGENOM" id="CLU_1608473_0_0_0"/>
<dbReference type="RefSeq" id="WP_025412331.1">
    <property type="nucleotide sequence ID" value="NZ_CP007128.1"/>
</dbReference>
<evidence type="ECO:0000313" key="3">
    <source>
        <dbReference type="Proteomes" id="UP000019151"/>
    </source>
</evidence>
<accession>W0RKL8</accession>
<proteinExistence type="predicted"/>
<reference evidence="2 3" key="1">
    <citation type="journal article" date="2014" name="Genome Announc.">
        <title>Genome Sequence and Methylome of Soil Bacterium Gemmatirosa kalamazoonensis KBS708T, a Member of the Rarely Cultivated Gemmatimonadetes Phylum.</title>
        <authorList>
            <person name="Debruyn J.M."/>
            <person name="Radosevich M."/>
            <person name="Wommack K.E."/>
            <person name="Polson S.W."/>
            <person name="Hauser L.J."/>
            <person name="Fawaz M.N."/>
            <person name="Korlach J."/>
            <person name="Tsai Y.C."/>
        </authorList>
    </citation>
    <scope>NUCLEOTIDE SEQUENCE [LARGE SCALE GENOMIC DNA]</scope>
    <source>
        <strain evidence="2 3">KBS708</strain>
    </source>
</reference>
<dbReference type="STRING" id="861299.J421_3328"/>
<dbReference type="KEGG" id="gba:J421_3328"/>
<protein>
    <submittedName>
        <fullName evidence="2">Uncharacterized protein</fullName>
    </submittedName>
</protein>
<name>W0RKL8_9BACT</name>
<keyword evidence="3" id="KW-1185">Reference proteome</keyword>
<gene>
    <name evidence="2" type="ORF">J421_3328</name>
</gene>
<dbReference type="InParanoid" id="W0RKL8"/>
<feature type="signal peptide" evidence="1">
    <location>
        <begin position="1"/>
        <end position="26"/>
    </location>
</feature>
<keyword evidence="1" id="KW-0732">Signal</keyword>
<sequence>MSMQPRTWIRGVLVAIALSAVRSAAAQTASQTVNFQVDAINQISVSAPSVTLNVTTATAGSAPTAVTSSSTTWAVTCNQTGAKITASIGSAMPSGVTLTASLGAPAGAASAGAQTLGTVAVDLVTGITKLNQSGLSVTYSLSATAAAGVVTATSRTVTYTITGGT</sequence>
<evidence type="ECO:0000256" key="1">
    <source>
        <dbReference type="SAM" id="SignalP"/>
    </source>
</evidence>
<organism evidence="2 3">
    <name type="scientific">Gemmatirosa kalamazoonensis</name>
    <dbReference type="NCBI Taxonomy" id="861299"/>
    <lineage>
        <taxon>Bacteria</taxon>
        <taxon>Pseudomonadati</taxon>
        <taxon>Gemmatimonadota</taxon>
        <taxon>Gemmatimonadia</taxon>
        <taxon>Gemmatimonadales</taxon>
        <taxon>Gemmatimonadaceae</taxon>
        <taxon>Gemmatirosa</taxon>
    </lineage>
</organism>